<sequence length="306" mass="32988">MCCISIAVTVLFVVLLTLPTSVLPIGVCYGMLGDNLPPPSEVIALYKVSNFEAMRLYNANHKVLQTLKGSNIQLLLGVPNELLQSFASDANAANAWIQTNVVSYSADINFRYVAVGNEVIPGDLAQYVLPAMENIKNALALAGLQNTIKVSTAVAQVVLGSSFPPSAGAFSSDVQQTLGPITQFLASIEAPLFVVVDGPFNYTNLFDAIVDAFYYALERVGGEKVGIVVSETGWPSAGGTDTTVDNAQTYNSNLFKHAEQGTPKRPGSMETYIFAMFNENQKPPGVEQNWGLFYPDKKPVYPIISF</sequence>
<accession>A0A835QZ46</accession>
<keyword evidence="2 5" id="KW-0378">Hydrolase</keyword>
<evidence type="ECO:0000256" key="2">
    <source>
        <dbReference type="ARBA" id="ARBA00022801"/>
    </source>
</evidence>
<dbReference type="EMBL" id="JADCNL010000006">
    <property type="protein sequence ID" value="KAG0477317.1"/>
    <property type="molecule type" value="Genomic_DNA"/>
</dbReference>
<dbReference type="InterPro" id="IPR017853">
    <property type="entry name" value="GH"/>
</dbReference>
<feature type="signal peptide" evidence="6">
    <location>
        <begin position="1"/>
        <end position="24"/>
    </location>
</feature>
<gene>
    <name evidence="7" type="ORF">HPP92_014158</name>
</gene>
<evidence type="ECO:0000313" key="7">
    <source>
        <dbReference type="EMBL" id="KAG0477317.1"/>
    </source>
</evidence>
<protein>
    <recommendedName>
        <fullName evidence="9">Glucan endo-1,3-beta-D-glucosidase</fullName>
    </recommendedName>
</protein>
<keyword evidence="6" id="KW-0732">Signal</keyword>
<organism evidence="7 8">
    <name type="scientific">Vanilla planifolia</name>
    <name type="common">Vanilla</name>
    <dbReference type="NCBI Taxonomy" id="51239"/>
    <lineage>
        <taxon>Eukaryota</taxon>
        <taxon>Viridiplantae</taxon>
        <taxon>Streptophyta</taxon>
        <taxon>Embryophyta</taxon>
        <taxon>Tracheophyta</taxon>
        <taxon>Spermatophyta</taxon>
        <taxon>Magnoliopsida</taxon>
        <taxon>Liliopsida</taxon>
        <taxon>Asparagales</taxon>
        <taxon>Orchidaceae</taxon>
        <taxon>Vanilloideae</taxon>
        <taxon>Vanilleae</taxon>
        <taxon>Vanilla</taxon>
    </lineage>
</organism>
<proteinExistence type="inferred from homology"/>
<dbReference type="Proteomes" id="UP000636800">
    <property type="component" value="Chromosome 6"/>
</dbReference>
<evidence type="ECO:0000256" key="1">
    <source>
        <dbReference type="ARBA" id="ARBA00008773"/>
    </source>
</evidence>
<name>A0A835QZ46_VANPL</name>
<evidence type="ECO:0000256" key="4">
    <source>
        <dbReference type="RuleBase" id="RU004335"/>
    </source>
</evidence>
<dbReference type="OrthoDB" id="185373at2759"/>
<dbReference type="AlphaFoldDB" id="A0A835QZ46"/>
<evidence type="ECO:0008006" key="9">
    <source>
        <dbReference type="Google" id="ProtNLM"/>
    </source>
</evidence>
<dbReference type="PROSITE" id="PS00587">
    <property type="entry name" value="GLYCOSYL_HYDROL_F17"/>
    <property type="match status" value="1"/>
</dbReference>
<dbReference type="Gene3D" id="3.20.20.80">
    <property type="entry name" value="Glycosidases"/>
    <property type="match status" value="2"/>
</dbReference>
<evidence type="ECO:0000256" key="3">
    <source>
        <dbReference type="ARBA" id="ARBA00023295"/>
    </source>
</evidence>
<dbReference type="InterPro" id="IPR044965">
    <property type="entry name" value="Glyco_hydro_17_plant"/>
</dbReference>
<dbReference type="Pfam" id="PF00332">
    <property type="entry name" value="Glyco_hydro_17"/>
    <property type="match status" value="1"/>
</dbReference>
<dbReference type="SUPFAM" id="SSF51445">
    <property type="entry name" value="(Trans)glycosidases"/>
    <property type="match status" value="1"/>
</dbReference>
<dbReference type="InterPro" id="IPR000490">
    <property type="entry name" value="Glyco_hydro_17"/>
</dbReference>
<comment type="caution">
    <text evidence="7">The sequence shown here is derived from an EMBL/GenBank/DDBJ whole genome shotgun (WGS) entry which is preliminary data.</text>
</comment>
<feature type="chain" id="PRO_5032908546" description="Glucan endo-1,3-beta-D-glucosidase" evidence="6">
    <location>
        <begin position="25"/>
        <end position="306"/>
    </location>
</feature>
<keyword evidence="8" id="KW-1185">Reference proteome</keyword>
<comment type="similarity">
    <text evidence="1 4">Belongs to the glycosyl hydrolase 17 family.</text>
</comment>
<keyword evidence="3 5" id="KW-0326">Glycosidase</keyword>
<evidence type="ECO:0000256" key="5">
    <source>
        <dbReference type="RuleBase" id="RU004336"/>
    </source>
</evidence>
<reference evidence="7 8" key="1">
    <citation type="journal article" date="2020" name="Nat. Food">
        <title>A phased Vanilla planifolia genome enables genetic improvement of flavour and production.</title>
        <authorList>
            <person name="Hasing T."/>
            <person name="Tang H."/>
            <person name="Brym M."/>
            <person name="Khazi F."/>
            <person name="Huang T."/>
            <person name="Chambers A.H."/>
        </authorList>
    </citation>
    <scope>NUCLEOTIDE SEQUENCE [LARGE SCALE GENOMIC DNA]</scope>
    <source>
        <tissue evidence="7">Leaf</tissue>
    </source>
</reference>
<dbReference type="PANTHER" id="PTHR32227">
    <property type="entry name" value="GLUCAN ENDO-1,3-BETA-GLUCOSIDASE BG1-RELATED-RELATED"/>
    <property type="match status" value="1"/>
</dbReference>
<dbReference type="GO" id="GO:0005975">
    <property type="term" value="P:carbohydrate metabolic process"/>
    <property type="evidence" value="ECO:0007669"/>
    <property type="project" value="InterPro"/>
</dbReference>
<evidence type="ECO:0000313" key="8">
    <source>
        <dbReference type="Proteomes" id="UP000636800"/>
    </source>
</evidence>
<evidence type="ECO:0000256" key="6">
    <source>
        <dbReference type="SAM" id="SignalP"/>
    </source>
</evidence>
<dbReference type="GO" id="GO:0004553">
    <property type="term" value="F:hydrolase activity, hydrolyzing O-glycosyl compounds"/>
    <property type="evidence" value="ECO:0007669"/>
    <property type="project" value="InterPro"/>
</dbReference>